<dbReference type="InterPro" id="IPR017853">
    <property type="entry name" value="GH"/>
</dbReference>
<dbReference type="AlphaFoldDB" id="A0A0R1PYI5"/>
<comment type="similarity">
    <text evidence="1">Belongs to the glycosyl hydrolase 25 family.</text>
</comment>
<sequence>MTKYCELVADVASYQPATLTFFQALRVKKVRAVIIKLTEGSAAGSAYLNPKAVMQIKHARKAGLFVHAYHYAKFHGQQDAKEEADWFTRHARELGITSDSILALDIEDKQNANPATKDANTFLQRVKDSGYPHVDIYSMASWFWNKRLDVDQLIAKNLWVANYGVSAPGVKNVGLWQYTNSFDVDGGKVDMNYDFNGFYTKSLSAVKNKVLMNKEANNFTDGFGDKWFYQHGKFITHATIRLRWGAKITSAVIALLPVNSTIDYDAYSFHDGYVWLRQPRAGGKFGYLASGEAYEGQRTSYWGEFSKIGISENSA</sequence>
<dbReference type="EMBL" id="AZEG01000035">
    <property type="protein sequence ID" value="KRL34882.1"/>
    <property type="molecule type" value="Genomic_DNA"/>
</dbReference>
<dbReference type="SMART" id="SM00287">
    <property type="entry name" value="SH3b"/>
    <property type="match status" value="1"/>
</dbReference>
<dbReference type="GO" id="GO:0016052">
    <property type="term" value="P:carbohydrate catabolic process"/>
    <property type="evidence" value="ECO:0007669"/>
    <property type="project" value="TreeGrafter"/>
</dbReference>
<reference evidence="3 4" key="1">
    <citation type="journal article" date="2015" name="Genome Announc.">
        <title>Expanding the biotechnology potential of lactobacilli through comparative genomics of 213 strains and associated genera.</title>
        <authorList>
            <person name="Sun Z."/>
            <person name="Harris H.M."/>
            <person name="McCann A."/>
            <person name="Guo C."/>
            <person name="Argimon S."/>
            <person name="Zhang W."/>
            <person name="Yang X."/>
            <person name="Jeffery I.B."/>
            <person name="Cooney J.C."/>
            <person name="Kagawa T.F."/>
            <person name="Liu W."/>
            <person name="Song Y."/>
            <person name="Salvetti E."/>
            <person name="Wrobel A."/>
            <person name="Rasinkangas P."/>
            <person name="Parkhill J."/>
            <person name="Rea M.C."/>
            <person name="O'Sullivan O."/>
            <person name="Ritari J."/>
            <person name="Douillard F.P."/>
            <person name="Paul Ross R."/>
            <person name="Yang R."/>
            <person name="Briner A.E."/>
            <person name="Felis G.E."/>
            <person name="de Vos W.M."/>
            <person name="Barrangou R."/>
            <person name="Klaenhammer T.R."/>
            <person name="Caufield P.W."/>
            <person name="Cui Y."/>
            <person name="Zhang H."/>
            <person name="O'Toole P.W."/>
        </authorList>
    </citation>
    <scope>NUCLEOTIDE SEQUENCE [LARGE SCALE GENOMIC DNA]</scope>
    <source>
        <strain evidence="3 4">DSM 19971</strain>
    </source>
</reference>
<keyword evidence="4" id="KW-1185">Reference proteome</keyword>
<evidence type="ECO:0000259" key="2">
    <source>
        <dbReference type="SMART" id="SM00287"/>
    </source>
</evidence>
<dbReference type="InterPro" id="IPR002053">
    <property type="entry name" value="Glyco_hydro_25"/>
</dbReference>
<dbReference type="PANTHER" id="PTHR34135:SF2">
    <property type="entry name" value="LYSOZYME"/>
    <property type="match status" value="1"/>
</dbReference>
<dbReference type="Gene3D" id="3.20.20.80">
    <property type="entry name" value="Glycosidases"/>
    <property type="match status" value="1"/>
</dbReference>
<dbReference type="Gene3D" id="2.30.30.40">
    <property type="entry name" value="SH3 Domains"/>
    <property type="match status" value="1"/>
</dbReference>
<evidence type="ECO:0000313" key="4">
    <source>
        <dbReference type="Proteomes" id="UP000051155"/>
    </source>
</evidence>
<dbReference type="GO" id="GO:0009253">
    <property type="term" value="P:peptidoglycan catabolic process"/>
    <property type="evidence" value="ECO:0007669"/>
    <property type="project" value="InterPro"/>
</dbReference>
<organism evidence="3 4">
    <name type="scientific">Liquorilactobacillus uvarum DSM 19971</name>
    <dbReference type="NCBI Taxonomy" id="1423812"/>
    <lineage>
        <taxon>Bacteria</taxon>
        <taxon>Bacillati</taxon>
        <taxon>Bacillota</taxon>
        <taxon>Bacilli</taxon>
        <taxon>Lactobacillales</taxon>
        <taxon>Lactobacillaceae</taxon>
        <taxon>Liquorilactobacillus</taxon>
    </lineage>
</organism>
<proteinExistence type="inferred from homology"/>
<dbReference type="OrthoDB" id="2312598at2"/>
<dbReference type="PROSITE" id="PS51904">
    <property type="entry name" value="GLYCOSYL_HYDROL_F25_2"/>
    <property type="match status" value="1"/>
</dbReference>
<dbReference type="GO" id="GO:0003796">
    <property type="term" value="F:lysozyme activity"/>
    <property type="evidence" value="ECO:0007669"/>
    <property type="project" value="InterPro"/>
</dbReference>
<protein>
    <submittedName>
        <fullName evidence="3">Endolysin</fullName>
    </submittedName>
</protein>
<name>A0A0R1PYI5_9LACO</name>
<dbReference type="Pfam" id="PF01183">
    <property type="entry name" value="Glyco_hydro_25"/>
    <property type="match status" value="1"/>
</dbReference>
<dbReference type="PANTHER" id="PTHR34135">
    <property type="entry name" value="LYSOZYME"/>
    <property type="match status" value="1"/>
</dbReference>
<feature type="domain" description="SH3b" evidence="2">
    <location>
        <begin position="230"/>
        <end position="296"/>
    </location>
</feature>
<dbReference type="PATRIC" id="fig|1423812.3.peg.1641"/>
<gene>
    <name evidence="3" type="ORF">FD20_GL001543</name>
</gene>
<dbReference type="SUPFAM" id="SSF51445">
    <property type="entry name" value="(Trans)glycosidases"/>
    <property type="match status" value="1"/>
</dbReference>
<comment type="caution">
    <text evidence="3">The sequence shown here is derived from an EMBL/GenBank/DDBJ whole genome shotgun (WGS) entry which is preliminary data.</text>
</comment>
<dbReference type="RefSeq" id="WP_057738517.1">
    <property type="nucleotide sequence ID" value="NZ_AZEG01000035.1"/>
</dbReference>
<dbReference type="GO" id="GO:0016998">
    <property type="term" value="P:cell wall macromolecule catabolic process"/>
    <property type="evidence" value="ECO:0007669"/>
    <property type="project" value="InterPro"/>
</dbReference>
<dbReference type="Proteomes" id="UP000051155">
    <property type="component" value="Unassembled WGS sequence"/>
</dbReference>
<evidence type="ECO:0000313" key="3">
    <source>
        <dbReference type="EMBL" id="KRL34882.1"/>
    </source>
</evidence>
<dbReference type="STRING" id="1423812.FD20_GL001543"/>
<accession>A0A0R1PYI5</accession>
<dbReference type="InterPro" id="IPR003646">
    <property type="entry name" value="SH3-like_bac-type"/>
</dbReference>
<evidence type="ECO:0000256" key="1">
    <source>
        <dbReference type="ARBA" id="ARBA00010646"/>
    </source>
</evidence>